<feature type="transmembrane region" description="Helical" evidence="9">
    <location>
        <begin position="182"/>
        <end position="205"/>
    </location>
</feature>
<evidence type="ECO:0000256" key="9">
    <source>
        <dbReference type="SAM" id="Phobius"/>
    </source>
</evidence>
<protein>
    <recommendedName>
        <fullName evidence="7">Protein orai</fullName>
    </recommendedName>
    <alternativeName>
        <fullName evidence="8">Store-operated calcium channel</fullName>
    </alternativeName>
</protein>
<evidence type="ECO:0000256" key="2">
    <source>
        <dbReference type="ARBA" id="ARBA00008062"/>
    </source>
</evidence>
<dbReference type="PANTHER" id="PTHR31501:SF7">
    <property type="entry name" value="CALCIUM RELEASE-ACTIVATED CALCIUM CHANNEL PROTEIN 1"/>
    <property type="match status" value="1"/>
</dbReference>
<evidence type="ECO:0000256" key="7">
    <source>
        <dbReference type="ARBA" id="ARBA00070070"/>
    </source>
</evidence>
<name>A0A0M3IB65_ASCLU</name>
<evidence type="ECO:0000256" key="6">
    <source>
        <dbReference type="ARBA" id="ARBA00057852"/>
    </source>
</evidence>
<comment type="subcellular location">
    <subcellularLocation>
        <location evidence="1">Membrane</location>
        <topology evidence="1">Multi-pass membrane protein</topology>
    </subcellularLocation>
</comment>
<evidence type="ECO:0000256" key="3">
    <source>
        <dbReference type="ARBA" id="ARBA00022692"/>
    </source>
</evidence>
<reference evidence="11" key="1">
    <citation type="submission" date="2017-02" db="UniProtKB">
        <authorList>
            <consortium name="WormBaseParasite"/>
        </authorList>
    </citation>
    <scope>IDENTIFICATION</scope>
</reference>
<keyword evidence="10" id="KW-1185">Reference proteome</keyword>
<dbReference type="InterPro" id="IPR038350">
    <property type="entry name" value="Orai_sf"/>
</dbReference>
<dbReference type="Proteomes" id="UP000036681">
    <property type="component" value="Unplaced"/>
</dbReference>
<evidence type="ECO:0000256" key="5">
    <source>
        <dbReference type="ARBA" id="ARBA00023136"/>
    </source>
</evidence>
<dbReference type="GO" id="GO:0016020">
    <property type="term" value="C:membrane"/>
    <property type="evidence" value="ECO:0007669"/>
    <property type="project" value="UniProtKB-SubCell"/>
</dbReference>
<dbReference type="GO" id="GO:0015279">
    <property type="term" value="F:store-operated calcium channel activity"/>
    <property type="evidence" value="ECO:0007669"/>
    <property type="project" value="TreeGrafter"/>
</dbReference>
<proteinExistence type="inferred from homology"/>
<dbReference type="GO" id="GO:0002115">
    <property type="term" value="P:store-operated calcium entry"/>
    <property type="evidence" value="ECO:0007669"/>
    <property type="project" value="TreeGrafter"/>
</dbReference>
<evidence type="ECO:0000313" key="10">
    <source>
        <dbReference type="Proteomes" id="UP000036681"/>
    </source>
</evidence>
<sequence length="291" mass="32478">MVSSSPLHLDTSAPRRKGITEAYPLSGWITDVKLASRLAASNRMLNESRSANDICTNAFEGGTRHDFMHEHDDVKSLLQESRHRGELTILEKYRYDLSRAQLKASSRTSALLAGFAMVALVELQYESNTPPYLLILLGVVTTLLVSVHLLALMMSTCILPYIEANGCTQDSPHIRLKFYIDLSWLFSTCIGLVLFLVEIGVIFFVKFNAVNYELAAYITTAMLIPVLIIFTVFSCLIHKNRFIHSMDRVDTKVNDLQKFLSENESAVALPNATSVQRHLVGAGLQGITILR</sequence>
<organism evidence="10 11">
    <name type="scientific">Ascaris lumbricoides</name>
    <name type="common">Giant roundworm</name>
    <dbReference type="NCBI Taxonomy" id="6252"/>
    <lineage>
        <taxon>Eukaryota</taxon>
        <taxon>Metazoa</taxon>
        <taxon>Ecdysozoa</taxon>
        <taxon>Nematoda</taxon>
        <taxon>Chromadorea</taxon>
        <taxon>Rhabditida</taxon>
        <taxon>Spirurina</taxon>
        <taxon>Ascaridomorpha</taxon>
        <taxon>Ascaridoidea</taxon>
        <taxon>Ascarididae</taxon>
        <taxon>Ascaris</taxon>
    </lineage>
</organism>
<dbReference type="Gene3D" id="1.20.140.140">
    <property type="entry name" value="Calcium release-activated calcium channel protein Orai"/>
    <property type="match status" value="1"/>
</dbReference>
<evidence type="ECO:0000313" key="11">
    <source>
        <dbReference type="WBParaSite" id="ALUE_0001490501-mRNA-1"/>
    </source>
</evidence>
<dbReference type="FunFam" id="1.20.140.140:FF:000003">
    <property type="entry name" value="Protein orai"/>
    <property type="match status" value="1"/>
</dbReference>
<keyword evidence="3 9" id="KW-0812">Transmembrane</keyword>
<accession>A0A0M3IB65</accession>
<evidence type="ECO:0000256" key="1">
    <source>
        <dbReference type="ARBA" id="ARBA00004141"/>
    </source>
</evidence>
<dbReference type="PANTHER" id="PTHR31501">
    <property type="entry name" value="CALCIUM RELEASE-ACTIVATED CALCIUM CHANNEL PROTEIN 1"/>
    <property type="match status" value="1"/>
</dbReference>
<dbReference type="InterPro" id="IPR012446">
    <property type="entry name" value="CRAC_channel"/>
</dbReference>
<evidence type="ECO:0000256" key="4">
    <source>
        <dbReference type="ARBA" id="ARBA00022989"/>
    </source>
</evidence>
<dbReference type="AlphaFoldDB" id="A0A0M3IB65"/>
<keyword evidence="5 9" id="KW-0472">Membrane</keyword>
<dbReference type="Pfam" id="PF07856">
    <property type="entry name" value="Orai-1"/>
    <property type="match status" value="1"/>
</dbReference>
<comment type="function">
    <text evidence="6">Ca(2+) release-activated Ca(2+)-like (CRAC-like) channel subunit which mediates Ca(2+) influx and increase in Ca(2+)-selective current by synergy with the Ca(2+) sensor, stim-1. Required for Ca(2+) and IP3-dependent contractile activity of sheath cells and the spermatheca. Affects brood size and somatic cell function.</text>
</comment>
<dbReference type="WBParaSite" id="ALUE_0001490501-mRNA-1">
    <property type="protein sequence ID" value="ALUE_0001490501-mRNA-1"/>
    <property type="gene ID" value="ALUE_0001490501"/>
</dbReference>
<comment type="similarity">
    <text evidence="2">Belongs to the Orai family.</text>
</comment>
<feature type="transmembrane region" description="Helical" evidence="9">
    <location>
        <begin position="217"/>
        <end position="238"/>
    </location>
</feature>
<keyword evidence="4 9" id="KW-1133">Transmembrane helix</keyword>
<evidence type="ECO:0000256" key="8">
    <source>
        <dbReference type="ARBA" id="ARBA00080439"/>
    </source>
</evidence>
<feature type="transmembrane region" description="Helical" evidence="9">
    <location>
        <begin position="131"/>
        <end position="162"/>
    </location>
</feature>